<accession>A0ABS5T5U1</accession>
<organism evidence="1 2">
    <name type="scientific">Rosenbergiella australiborealis</name>
    <dbReference type="NCBI Taxonomy" id="1544696"/>
    <lineage>
        <taxon>Bacteria</taxon>
        <taxon>Pseudomonadati</taxon>
        <taxon>Pseudomonadota</taxon>
        <taxon>Gammaproteobacteria</taxon>
        <taxon>Enterobacterales</taxon>
        <taxon>Erwiniaceae</taxon>
        <taxon>Rosenbergiella</taxon>
    </lineage>
</organism>
<protein>
    <submittedName>
        <fullName evidence="1">Uncharacterized protein</fullName>
    </submittedName>
</protein>
<dbReference type="Proteomes" id="UP000786875">
    <property type="component" value="Unassembled WGS sequence"/>
</dbReference>
<dbReference type="Gene3D" id="1.10.530.10">
    <property type="match status" value="1"/>
</dbReference>
<evidence type="ECO:0000313" key="2">
    <source>
        <dbReference type="Proteomes" id="UP000786875"/>
    </source>
</evidence>
<dbReference type="EMBL" id="JABBFO010000008">
    <property type="protein sequence ID" value="MBT0727718.1"/>
    <property type="molecule type" value="Genomic_DNA"/>
</dbReference>
<reference evidence="1 2" key="1">
    <citation type="submission" date="2020-04" db="EMBL/GenBank/DDBJ databases">
        <title>Genome sequencing of Rosenbergiella species.</title>
        <authorList>
            <person name="Alvarez-Perez S."/>
            <person name="Lievens B."/>
        </authorList>
    </citation>
    <scope>NUCLEOTIDE SEQUENCE [LARGE SCALE GENOMIC DNA]</scope>
    <source>
        <strain evidence="1 2">CdVSA20.1</strain>
    </source>
</reference>
<gene>
    <name evidence="1" type="ORF">HGT73_10100</name>
</gene>
<dbReference type="InterPro" id="IPR023346">
    <property type="entry name" value="Lysozyme-like_dom_sf"/>
</dbReference>
<proteinExistence type="predicted"/>
<evidence type="ECO:0000313" key="1">
    <source>
        <dbReference type="EMBL" id="MBT0727718.1"/>
    </source>
</evidence>
<keyword evidence="2" id="KW-1185">Reference proteome</keyword>
<sequence length="72" mass="8325">MSYFNKYDPVPADTPKRRERAFKNGNTAQGDCFKYRGRGCVHLTWKNNYKKAQDKFGVNFVDSPDCIICEAI</sequence>
<comment type="caution">
    <text evidence="1">The sequence shown here is derived from an EMBL/GenBank/DDBJ whole genome shotgun (WGS) entry which is preliminary data.</text>
</comment>
<name>A0ABS5T5U1_9GAMM</name>
<dbReference type="SUPFAM" id="SSF53955">
    <property type="entry name" value="Lysozyme-like"/>
    <property type="match status" value="1"/>
</dbReference>